<protein>
    <submittedName>
        <fullName evidence="10">Monosaccharide ABC transporter ATP-binding protein (CUT2 family)</fullName>
    </submittedName>
</protein>
<feature type="domain" description="ABC transporter" evidence="9">
    <location>
        <begin position="9"/>
        <end position="245"/>
    </location>
</feature>
<dbReference type="GO" id="GO:0005886">
    <property type="term" value="C:plasma membrane"/>
    <property type="evidence" value="ECO:0007669"/>
    <property type="project" value="UniProtKB-SubCell"/>
</dbReference>
<evidence type="ECO:0000256" key="5">
    <source>
        <dbReference type="ARBA" id="ARBA00022741"/>
    </source>
</evidence>
<gene>
    <name evidence="10" type="ORF">EDD40_7650</name>
</gene>
<dbReference type="InterPro" id="IPR003439">
    <property type="entry name" value="ABC_transporter-like_ATP-bd"/>
</dbReference>
<evidence type="ECO:0000256" key="2">
    <source>
        <dbReference type="ARBA" id="ARBA00022448"/>
    </source>
</evidence>
<keyword evidence="11" id="KW-1185">Reference proteome</keyword>
<dbReference type="InterPro" id="IPR050107">
    <property type="entry name" value="ABC_carbohydrate_import_ATPase"/>
</dbReference>
<dbReference type="PANTHER" id="PTHR43790">
    <property type="entry name" value="CARBOHYDRATE TRANSPORT ATP-BINDING PROTEIN MG119-RELATED"/>
    <property type="match status" value="1"/>
</dbReference>
<reference evidence="10 11" key="1">
    <citation type="submission" date="2018-11" db="EMBL/GenBank/DDBJ databases">
        <title>Sequencing the genomes of 1000 actinobacteria strains.</title>
        <authorList>
            <person name="Klenk H.-P."/>
        </authorList>
    </citation>
    <scope>NUCLEOTIDE SEQUENCE [LARGE SCALE GENOMIC DNA]</scope>
    <source>
        <strain evidence="10 11">DSM 44231</strain>
    </source>
</reference>
<evidence type="ECO:0000256" key="6">
    <source>
        <dbReference type="ARBA" id="ARBA00022840"/>
    </source>
</evidence>
<dbReference type="InterPro" id="IPR027417">
    <property type="entry name" value="P-loop_NTPase"/>
</dbReference>
<evidence type="ECO:0000256" key="8">
    <source>
        <dbReference type="ARBA" id="ARBA00023136"/>
    </source>
</evidence>
<comment type="caution">
    <text evidence="10">The sequence shown here is derived from an EMBL/GenBank/DDBJ whole genome shotgun (WGS) entry which is preliminary data.</text>
</comment>
<dbReference type="PROSITE" id="PS50893">
    <property type="entry name" value="ABC_TRANSPORTER_2"/>
    <property type="match status" value="2"/>
</dbReference>
<evidence type="ECO:0000313" key="11">
    <source>
        <dbReference type="Proteomes" id="UP000268727"/>
    </source>
</evidence>
<keyword evidence="7" id="KW-1278">Translocase</keyword>
<dbReference type="PANTHER" id="PTHR43790:SF9">
    <property type="entry name" value="GALACTOFURANOSE TRANSPORTER ATP-BINDING PROTEIN YTFR"/>
    <property type="match status" value="1"/>
</dbReference>
<dbReference type="OrthoDB" id="8416490at2"/>
<keyword evidence="4" id="KW-0677">Repeat</keyword>
<dbReference type="AlphaFoldDB" id="A0A3N1HI75"/>
<keyword evidence="8" id="KW-0472">Membrane</keyword>
<evidence type="ECO:0000256" key="1">
    <source>
        <dbReference type="ARBA" id="ARBA00004202"/>
    </source>
</evidence>
<evidence type="ECO:0000256" key="4">
    <source>
        <dbReference type="ARBA" id="ARBA00022737"/>
    </source>
</evidence>
<proteinExistence type="predicted"/>
<dbReference type="PROSITE" id="PS00211">
    <property type="entry name" value="ABC_TRANSPORTER_1"/>
    <property type="match status" value="1"/>
</dbReference>
<dbReference type="FunFam" id="3.40.50.300:FF:000127">
    <property type="entry name" value="Ribose import ATP-binding protein RbsA"/>
    <property type="match status" value="1"/>
</dbReference>
<comment type="subcellular location">
    <subcellularLocation>
        <location evidence="1">Cell membrane</location>
        <topology evidence="1">Peripheral membrane protein</topology>
    </subcellularLocation>
</comment>
<dbReference type="Pfam" id="PF00005">
    <property type="entry name" value="ABC_tran"/>
    <property type="match status" value="2"/>
</dbReference>
<evidence type="ECO:0000313" key="10">
    <source>
        <dbReference type="EMBL" id="ROP42154.1"/>
    </source>
</evidence>
<evidence type="ECO:0000259" key="9">
    <source>
        <dbReference type="PROSITE" id="PS50893"/>
    </source>
</evidence>
<feature type="domain" description="ABC transporter" evidence="9">
    <location>
        <begin position="261"/>
        <end position="502"/>
    </location>
</feature>
<name>A0A3N1HI75_9PSEU</name>
<dbReference type="SUPFAM" id="SSF52540">
    <property type="entry name" value="P-loop containing nucleoside triphosphate hydrolases"/>
    <property type="match status" value="2"/>
</dbReference>
<dbReference type="EMBL" id="RJKM01000001">
    <property type="protein sequence ID" value="ROP42154.1"/>
    <property type="molecule type" value="Genomic_DNA"/>
</dbReference>
<keyword evidence="5" id="KW-0547">Nucleotide-binding</keyword>
<keyword evidence="6 10" id="KW-0067">ATP-binding</keyword>
<dbReference type="CDD" id="cd03216">
    <property type="entry name" value="ABC_Carb_Monos_I"/>
    <property type="match status" value="1"/>
</dbReference>
<organism evidence="10 11">
    <name type="scientific">Saccharothrix texasensis</name>
    <dbReference type="NCBI Taxonomy" id="103734"/>
    <lineage>
        <taxon>Bacteria</taxon>
        <taxon>Bacillati</taxon>
        <taxon>Actinomycetota</taxon>
        <taxon>Actinomycetes</taxon>
        <taxon>Pseudonocardiales</taxon>
        <taxon>Pseudonocardiaceae</taxon>
        <taxon>Saccharothrix</taxon>
    </lineage>
</organism>
<evidence type="ECO:0000256" key="3">
    <source>
        <dbReference type="ARBA" id="ARBA00022475"/>
    </source>
</evidence>
<keyword evidence="3" id="KW-1003">Cell membrane</keyword>
<dbReference type="Gene3D" id="3.40.50.300">
    <property type="entry name" value="P-loop containing nucleotide triphosphate hydrolases"/>
    <property type="match status" value="2"/>
</dbReference>
<dbReference type="CDD" id="cd03215">
    <property type="entry name" value="ABC_Carb_Monos_II"/>
    <property type="match status" value="1"/>
</dbReference>
<evidence type="ECO:0000256" key="7">
    <source>
        <dbReference type="ARBA" id="ARBA00022967"/>
    </source>
</evidence>
<dbReference type="GO" id="GO:0016887">
    <property type="term" value="F:ATP hydrolysis activity"/>
    <property type="evidence" value="ECO:0007669"/>
    <property type="project" value="InterPro"/>
</dbReference>
<sequence>MTATTAPLLSVRGVVKRFPGVTALGGVDFDVRAGEVHCLLGQNGAGKSTLIKVLAGAHRPDEGEIRWRGEVVSFDNPTAAMRSGVAAIYQELDLVAGLSVADNVFLGHELSTAGFTRRAEVHRRTRALLDRLGHPDIPPDRDVGRLSAANQQIVSMARALSRDGQLLIMDEPSAVLDQDEVRKLFAVIRELTAQGVAIVYISHRMEEIREIGDRVTVLKDGRTVATGLPARETRTADLIRLMTGRDVEYAFPPREPVDPTAPEVLVVRGLAAGERFAGVDLTVRAGEVVGLAGLVGSGRSEILEAVYGARKLTAGTVEVDGKRLRRGSVGAAVRAGVGLCPEERKSQGLLLDQAVYRNITVSTLSAFSRFGFLDSGAERARSRELTTALDVRPPGVDRAVRTLSGGNQQKVVLARWLLRECRVLLLDEPTRGVDVGARSEIYELIRDLAGRGVAVVVVSSEVEEVLGLADRVLVVREGRVVHEGPADEIDESRVLDLVMEGTAA</sequence>
<dbReference type="SMART" id="SM00382">
    <property type="entry name" value="AAA"/>
    <property type="match status" value="2"/>
</dbReference>
<dbReference type="InterPro" id="IPR017871">
    <property type="entry name" value="ABC_transporter-like_CS"/>
</dbReference>
<accession>A0A3N1HI75</accession>
<dbReference type="InterPro" id="IPR003593">
    <property type="entry name" value="AAA+_ATPase"/>
</dbReference>
<dbReference type="RefSeq" id="WP_123747151.1">
    <property type="nucleotide sequence ID" value="NZ_RJKM01000001.1"/>
</dbReference>
<dbReference type="Proteomes" id="UP000268727">
    <property type="component" value="Unassembled WGS sequence"/>
</dbReference>
<dbReference type="GO" id="GO:0005524">
    <property type="term" value="F:ATP binding"/>
    <property type="evidence" value="ECO:0007669"/>
    <property type="project" value="UniProtKB-KW"/>
</dbReference>
<keyword evidence="2" id="KW-0813">Transport</keyword>